<dbReference type="EMBL" id="SYUV01000027">
    <property type="protein sequence ID" value="TKF32626.1"/>
    <property type="molecule type" value="Genomic_DNA"/>
</dbReference>
<comment type="caution">
    <text evidence="1">The sequence shown here is derived from an EMBL/GenBank/DDBJ whole genome shotgun (WGS) entry which is preliminary data.</text>
</comment>
<evidence type="ECO:0000313" key="1">
    <source>
        <dbReference type="EMBL" id="TKF32626.1"/>
    </source>
</evidence>
<evidence type="ECO:0008006" key="3">
    <source>
        <dbReference type="Google" id="ProtNLM"/>
    </source>
</evidence>
<sequence length="769" mass="87188">MKILNKSTSSEHIGIKNLLENKISILISNGINYDCSDRRIVAPMYGKNNFFEVARSYNQANVRDIEIVIDSKRHPELSEKALAENVQNARLPIFDLATGIHFDRLSTVQTLLEGYKLFKSTTLADSISRNLIQKIPLHFETSESCLSHYLDAGSNGYQKLLNALNKTKANYESMLSDATKVTEFDRLVEVESFDNVSYLIEDTQFDTTVLLGKTGTGKTKLALQPMIRSATENKRVVYLSYLIPLVKQLCEAVGAVNYKNNSLFEIENATSLGVVVNSVYKDHLASVIFNCDILIVDEFEKVMANVCGHNDTIRDEVFDVLTLAIQKVPKVVVADADITDTTLRWLRKHRKSIQIIRATQNPYSNINVTIANKFAAFGNTANQLKGENVILFDSLRSMRMTMIDMGLTDKSGQACEKVALKKQVLVLTGSNKNMKAQSSFLTSPSEECTNYNMIMASPCLASGYSCEAEYTDNVNVVSDLVLGIDELVNFSRRFRASKNITFYLTLNDHFNYVPTQLCDTDSDRDILRNEFEDKKKLFNANQPLSMMWNLNRLGFNVQVQQSSKEQLEEGVFRFNLLKAKDLEARIKAILAARLITRAEAESLLMSNQVGFEELAMLKKFEIMRDYQLEEITKQDILFDEAFFNKTLYKQIWNPNGVNQNKYLVEPAKFIKSQMLQHPDYQGDNDTLVLSRPQVHGIATEIFDNWETFKHLLPDNEQKEDCTQTAATRLFKALILSLGYIWPKGGYQSEPKKVTISLDARALAYKNSLL</sequence>
<protein>
    <recommendedName>
        <fullName evidence="3">Replication origin-binding protein domain-containing protein</fullName>
    </recommendedName>
</protein>
<dbReference type="AlphaFoldDB" id="A0A4U1ZGU3"/>
<dbReference type="InterPro" id="IPR027417">
    <property type="entry name" value="P-loop_NTPase"/>
</dbReference>
<dbReference type="SUPFAM" id="SSF52540">
    <property type="entry name" value="P-loop containing nucleoside triphosphate hydrolases"/>
    <property type="match status" value="1"/>
</dbReference>
<accession>A0A4U1ZGU3</accession>
<proteinExistence type="predicted"/>
<gene>
    <name evidence="1" type="ORF">FCV50_09250</name>
</gene>
<dbReference type="RefSeq" id="WP_136980129.1">
    <property type="nucleotide sequence ID" value="NZ_SYUV01000027.1"/>
</dbReference>
<evidence type="ECO:0000313" key="2">
    <source>
        <dbReference type="Proteomes" id="UP000307574"/>
    </source>
</evidence>
<dbReference type="Proteomes" id="UP000307574">
    <property type="component" value="Unassembled WGS sequence"/>
</dbReference>
<dbReference type="Gene3D" id="3.40.50.300">
    <property type="entry name" value="P-loop containing nucleotide triphosphate hydrolases"/>
    <property type="match status" value="1"/>
</dbReference>
<name>A0A4U1ZGU3_9VIBR</name>
<organism evidence="1 2">
    <name type="scientific">Vibrio kanaloae</name>
    <dbReference type="NCBI Taxonomy" id="170673"/>
    <lineage>
        <taxon>Bacteria</taxon>
        <taxon>Pseudomonadati</taxon>
        <taxon>Pseudomonadota</taxon>
        <taxon>Gammaproteobacteria</taxon>
        <taxon>Vibrionales</taxon>
        <taxon>Vibrionaceae</taxon>
        <taxon>Vibrio</taxon>
    </lineage>
</organism>
<reference evidence="1 2" key="1">
    <citation type="submission" date="2019-04" db="EMBL/GenBank/DDBJ databases">
        <title>A reverse ecology approach based on a biological definition of microbial populations.</title>
        <authorList>
            <person name="Arevalo P."/>
            <person name="Vaninsberghe D."/>
            <person name="Elsherbini J."/>
            <person name="Gore J."/>
            <person name="Polz M."/>
        </authorList>
    </citation>
    <scope>NUCLEOTIDE SEQUENCE [LARGE SCALE GENOMIC DNA]</scope>
    <source>
        <strain evidence="1 2">10N.261.46.F4</strain>
    </source>
</reference>